<keyword evidence="3" id="KW-1185">Reference proteome</keyword>
<gene>
    <name evidence="2" type="ORF">SLS59_004757</name>
</gene>
<evidence type="ECO:0000256" key="1">
    <source>
        <dbReference type="SAM" id="Coils"/>
    </source>
</evidence>
<feature type="coiled-coil region" evidence="1">
    <location>
        <begin position="207"/>
        <end position="241"/>
    </location>
</feature>
<dbReference type="Proteomes" id="UP001521222">
    <property type="component" value="Unassembled WGS sequence"/>
</dbReference>
<keyword evidence="1" id="KW-0175">Coiled coil</keyword>
<sequence>MRKSSGKLEVHPHVDVTLISPEGEMITHPVYYCWHVASTDMLILPQSLLSEMGGNLDPDELKGELKASRVDHDRLPDEFKTSKDEHEETVVALTSDLEIVEGERNALFERLATSKAKHDENLKAAWQDVYDMLELRDKAWDREKTALRTRDVARQERDKLREELKSSGERHEAVIRALQDEVSMVKKEHYLAVEGTAKLERKLKTSKMEQDRVVQDLQVQLETVRQERNEALEQRDLATEEKKGALKAVSTSKAEVAVAKKEMQILAQQLSEGEDLVLRIKEERSYAKMQLEIYVDVGEKVVADFEAKVAELDARIEFQRELRKKHEETIVNIGKKKRGVGGKIEIEGERARRYISLRRKLAR</sequence>
<dbReference type="EMBL" id="JAKIXB020000013">
    <property type="protein sequence ID" value="KAL1603100.1"/>
    <property type="molecule type" value="Genomic_DNA"/>
</dbReference>
<organism evidence="2 3">
    <name type="scientific">Nothophoma quercina</name>
    <dbReference type="NCBI Taxonomy" id="749835"/>
    <lineage>
        <taxon>Eukaryota</taxon>
        <taxon>Fungi</taxon>
        <taxon>Dikarya</taxon>
        <taxon>Ascomycota</taxon>
        <taxon>Pezizomycotina</taxon>
        <taxon>Dothideomycetes</taxon>
        <taxon>Pleosporomycetidae</taxon>
        <taxon>Pleosporales</taxon>
        <taxon>Pleosporineae</taxon>
        <taxon>Didymellaceae</taxon>
        <taxon>Nothophoma</taxon>
    </lineage>
</organism>
<comment type="caution">
    <text evidence="2">The sequence shown here is derived from an EMBL/GenBank/DDBJ whole genome shotgun (WGS) entry which is preliminary data.</text>
</comment>
<accession>A0ABR3RF70</accession>
<proteinExistence type="predicted"/>
<protein>
    <submittedName>
        <fullName evidence="2">Uncharacterized protein</fullName>
    </submittedName>
</protein>
<feature type="coiled-coil region" evidence="1">
    <location>
        <begin position="143"/>
        <end position="181"/>
    </location>
</feature>
<reference evidence="2 3" key="1">
    <citation type="submission" date="2024-02" db="EMBL/GenBank/DDBJ databases">
        <title>De novo assembly and annotation of 12 fungi associated with fruit tree decline syndrome in Ontario, Canada.</title>
        <authorList>
            <person name="Sulman M."/>
            <person name="Ellouze W."/>
            <person name="Ilyukhin E."/>
        </authorList>
    </citation>
    <scope>NUCLEOTIDE SEQUENCE [LARGE SCALE GENOMIC DNA]</scope>
    <source>
        <strain evidence="2 3">M97-236</strain>
    </source>
</reference>
<evidence type="ECO:0000313" key="3">
    <source>
        <dbReference type="Proteomes" id="UP001521222"/>
    </source>
</evidence>
<feature type="coiled-coil region" evidence="1">
    <location>
        <begin position="302"/>
        <end position="329"/>
    </location>
</feature>
<name>A0ABR3RF70_9PLEO</name>
<evidence type="ECO:0000313" key="2">
    <source>
        <dbReference type="EMBL" id="KAL1603100.1"/>
    </source>
</evidence>